<evidence type="ECO:0000313" key="1">
    <source>
        <dbReference type="EMBL" id="MET2831749.1"/>
    </source>
</evidence>
<accession>A0ABV2DP71</accession>
<protein>
    <submittedName>
        <fullName evidence="1">Uncharacterized protein</fullName>
    </submittedName>
</protein>
<dbReference type="Proteomes" id="UP001548832">
    <property type="component" value="Unassembled WGS sequence"/>
</dbReference>
<dbReference type="RefSeq" id="WP_354463919.1">
    <property type="nucleotide sequence ID" value="NZ_JBEWSZ010000005.1"/>
</dbReference>
<name>A0ABV2DP71_9HYPH</name>
<organism evidence="1 2">
    <name type="scientific">Mesorhizobium shangrilense</name>
    <dbReference type="NCBI Taxonomy" id="460060"/>
    <lineage>
        <taxon>Bacteria</taxon>
        <taxon>Pseudomonadati</taxon>
        <taxon>Pseudomonadota</taxon>
        <taxon>Alphaproteobacteria</taxon>
        <taxon>Hyphomicrobiales</taxon>
        <taxon>Phyllobacteriaceae</taxon>
        <taxon>Mesorhizobium</taxon>
    </lineage>
</organism>
<comment type="caution">
    <text evidence="1">The sequence shown here is derived from an EMBL/GenBank/DDBJ whole genome shotgun (WGS) entry which is preliminary data.</text>
</comment>
<gene>
    <name evidence="1" type="ORF">ABVQ20_32855</name>
</gene>
<keyword evidence="2" id="KW-1185">Reference proteome</keyword>
<proteinExistence type="predicted"/>
<evidence type="ECO:0000313" key="2">
    <source>
        <dbReference type="Proteomes" id="UP001548832"/>
    </source>
</evidence>
<reference evidence="1 2" key="1">
    <citation type="submission" date="2024-06" db="EMBL/GenBank/DDBJ databases">
        <authorList>
            <person name="Kim D.-U."/>
        </authorList>
    </citation>
    <scope>NUCLEOTIDE SEQUENCE [LARGE SCALE GENOMIC DNA]</scope>
    <source>
        <strain evidence="1 2">KACC15460</strain>
    </source>
</reference>
<sequence length="63" mass="7155">MYDQQPPQSIQSVEVVDAMGEWFVFICEGNGEPVVQPFGIESYARAYAEGQRIRLGLERFTTI</sequence>
<dbReference type="EMBL" id="JBEWSZ010000005">
    <property type="protein sequence ID" value="MET2831749.1"/>
    <property type="molecule type" value="Genomic_DNA"/>
</dbReference>